<evidence type="ECO:0000313" key="9">
    <source>
        <dbReference type="Proteomes" id="UP000252189"/>
    </source>
</evidence>
<keyword evidence="9" id="KW-1185">Reference proteome</keyword>
<evidence type="ECO:0000256" key="4">
    <source>
        <dbReference type="ARBA" id="ARBA00022692"/>
    </source>
</evidence>
<comment type="subcellular location">
    <subcellularLocation>
        <location evidence="1">Cell membrane</location>
        <topology evidence="1">Multi-pass membrane protein</topology>
    </subcellularLocation>
</comment>
<protein>
    <submittedName>
        <fullName evidence="8">DUF2029 domain-containing protein</fullName>
    </submittedName>
</protein>
<dbReference type="RefSeq" id="WP_114448415.1">
    <property type="nucleotide sequence ID" value="NZ_QPHM01000001.1"/>
</dbReference>
<dbReference type="GO" id="GO:0005886">
    <property type="term" value="C:plasma membrane"/>
    <property type="evidence" value="ECO:0007669"/>
    <property type="project" value="UniProtKB-SubCell"/>
</dbReference>
<name>A0A368NBC4_9EURY</name>
<evidence type="ECO:0000256" key="6">
    <source>
        <dbReference type="ARBA" id="ARBA00023136"/>
    </source>
</evidence>
<dbReference type="GO" id="GO:0016758">
    <property type="term" value="F:hexosyltransferase activity"/>
    <property type="evidence" value="ECO:0007669"/>
    <property type="project" value="InterPro"/>
</dbReference>
<organism evidence="8 9">
    <name type="scientific">Haloplanus salinus</name>
    <dbReference type="NCBI Taxonomy" id="1126245"/>
    <lineage>
        <taxon>Archaea</taxon>
        <taxon>Methanobacteriati</taxon>
        <taxon>Methanobacteriota</taxon>
        <taxon>Stenosarchaea group</taxon>
        <taxon>Halobacteria</taxon>
        <taxon>Halobacteriales</taxon>
        <taxon>Haloferacaceae</taxon>
        <taxon>Haloplanus</taxon>
    </lineage>
</organism>
<feature type="transmembrane region" description="Helical" evidence="7">
    <location>
        <begin position="148"/>
        <end position="169"/>
    </location>
</feature>
<evidence type="ECO:0000256" key="2">
    <source>
        <dbReference type="ARBA" id="ARBA00022475"/>
    </source>
</evidence>
<comment type="caution">
    <text evidence="8">The sequence shown here is derived from an EMBL/GenBank/DDBJ whole genome shotgun (WGS) entry which is preliminary data.</text>
</comment>
<keyword evidence="2" id="KW-1003">Cell membrane</keyword>
<sequence length="407" mass="42767">MSLLRRLRTLRGERPGFVAVACLALAALATYPAVDWYLRALDIAPRFGFWDFGAYAAATDRWAAGGSLYVRNDDGGYHGSYLYPPVALLAFAPLLLTLPFRPAVLLWTAVTVGLMWIALQRLATALGADFHPLERLGALALVVGFHPVLLSAKLGQTAAALGAILTFAASASLRGRDYLSGALTACCGVIKLPYAPAGAHLLGDRRRFAGAVAGGGALLLVSFLAFGVDAHRTFLGVLAWGIGEGTAARSPRIWLPPYYRPFYDVPYSLAIRVAASLTVVGGVLRADGATREVTALGFAAVPLLAPLTYAYYFVAAVPAAVLLVAAELDRPDGRPTLPVVGLLLIQVHSYGLRWAGMTAPEWLPAVLLQPGLYGNLLLVGLAAARVAAAGGSLSPRTVAAAVGRRDD</sequence>
<dbReference type="Proteomes" id="UP000252189">
    <property type="component" value="Unassembled WGS sequence"/>
</dbReference>
<evidence type="ECO:0000256" key="5">
    <source>
        <dbReference type="ARBA" id="ARBA00022989"/>
    </source>
</evidence>
<dbReference type="EMBL" id="QPHM01000001">
    <property type="protein sequence ID" value="RCU46864.1"/>
    <property type="molecule type" value="Genomic_DNA"/>
</dbReference>
<keyword evidence="5 7" id="KW-1133">Transmembrane helix</keyword>
<feature type="transmembrane region" description="Helical" evidence="7">
    <location>
        <begin position="105"/>
        <end position="128"/>
    </location>
</feature>
<reference evidence="8 9" key="1">
    <citation type="submission" date="2018-07" db="EMBL/GenBank/DDBJ databases">
        <title>Genome sequences of Haloplanus salinus JCM 18368T.</title>
        <authorList>
            <person name="Kim Y.B."/>
            <person name="Roh S.W."/>
        </authorList>
    </citation>
    <scope>NUCLEOTIDE SEQUENCE [LARGE SCALE GENOMIC DNA]</scope>
    <source>
        <strain evidence="8 9">JCM 18368</strain>
    </source>
</reference>
<evidence type="ECO:0000256" key="3">
    <source>
        <dbReference type="ARBA" id="ARBA00022679"/>
    </source>
</evidence>
<keyword evidence="4 7" id="KW-0812">Transmembrane</keyword>
<proteinExistence type="predicted"/>
<accession>A0A368NBC4</accession>
<evidence type="ECO:0000313" key="8">
    <source>
        <dbReference type="EMBL" id="RCU46864.1"/>
    </source>
</evidence>
<gene>
    <name evidence="8" type="ORF">DU504_05825</name>
</gene>
<feature type="transmembrane region" description="Helical" evidence="7">
    <location>
        <begin position="81"/>
        <end position="98"/>
    </location>
</feature>
<evidence type="ECO:0000256" key="1">
    <source>
        <dbReference type="ARBA" id="ARBA00004651"/>
    </source>
</evidence>
<feature type="transmembrane region" description="Helical" evidence="7">
    <location>
        <begin position="372"/>
        <end position="388"/>
    </location>
</feature>
<keyword evidence="3" id="KW-0808">Transferase</keyword>
<dbReference type="OrthoDB" id="346500at2157"/>
<keyword evidence="6 7" id="KW-0472">Membrane</keyword>
<dbReference type="InterPro" id="IPR018584">
    <property type="entry name" value="GT87"/>
</dbReference>
<evidence type="ECO:0000256" key="7">
    <source>
        <dbReference type="SAM" id="Phobius"/>
    </source>
</evidence>
<feature type="transmembrane region" description="Helical" evidence="7">
    <location>
        <begin position="208"/>
        <end position="228"/>
    </location>
</feature>
<dbReference type="Pfam" id="PF09594">
    <property type="entry name" value="GT87"/>
    <property type="match status" value="1"/>
</dbReference>
<dbReference type="AlphaFoldDB" id="A0A368NBC4"/>